<protein>
    <recommendedName>
        <fullName evidence="2">Peptidase M11 gametolysin domain-containing protein</fullName>
    </recommendedName>
</protein>
<sequence length="504" mass="54485">MILKALILLLQVLQTVLSAPLSETQQGPRANISTRSLQEVHLAQQNFPCTLYNEIAEFANGTGKSAWICEVFGQDAKNAGSSKTVARALVEGMEHVLAANPNIRSGKTTLLARGAALSDHKLTIDPGIPLTFGEVDPSSLTTSRRQRRLSATSGDLEVLVVRVSTADASLTKSKAEISGDFFGTPGSGDTINLKSLVEECSNNVARINPASGIGTGCANNPDAVFEVPRSDTGTVYNCEWFTKFRVATEGDLCPLYGDARQRLPTIDGSKTAKTECCICGGGTTINYNNNNVVDGVIDLQLSINAVGSANFDVEDAALEALQDLFGDRLTENFDNVMLCLPFGSHWYGYPGDTDWLAYADFGGYVSVYNGDKWCANEVTQVHELGHNFGLDHSWGDEEYEDETGAMGYTKGAADDTPFGNRMCFNGAHSWQLGWYTPYNVGIDPLTTNFAGILVGVDRVPNVVNGCENVVLQLTEGYWNNYVIFNHAVGANEGTSEHRNLVTLW</sequence>
<feature type="domain" description="Peptidase M11 gametolysin" evidence="2">
    <location>
        <begin position="311"/>
        <end position="445"/>
    </location>
</feature>
<feature type="signal peptide" evidence="1">
    <location>
        <begin position="1"/>
        <end position="18"/>
    </location>
</feature>
<accession>A0AAD2G9M1</accession>
<evidence type="ECO:0000313" key="4">
    <source>
        <dbReference type="Proteomes" id="UP001295423"/>
    </source>
</evidence>
<feature type="chain" id="PRO_5042227694" description="Peptidase M11 gametolysin domain-containing protein" evidence="1">
    <location>
        <begin position="19"/>
        <end position="504"/>
    </location>
</feature>
<dbReference type="Pfam" id="PF05548">
    <property type="entry name" value="Peptidase_M11"/>
    <property type="match status" value="1"/>
</dbReference>
<name>A0AAD2G9M1_9STRA</name>
<dbReference type="AlphaFoldDB" id="A0AAD2G9M1"/>
<evidence type="ECO:0000313" key="3">
    <source>
        <dbReference type="EMBL" id="CAJ1965081.1"/>
    </source>
</evidence>
<dbReference type="Proteomes" id="UP001295423">
    <property type="component" value="Unassembled WGS sequence"/>
</dbReference>
<evidence type="ECO:0000256" key="1">
    <source>
        <dbReference type="SAM" id="SignalP"/>
    </source>
</evidence>
<keyword evidence="4" id="KW-1185">Reference proteome</keyword>
<organism evidence="3 4">
    <name type="scientific">Cylindrotheca closterium</name>
    <dbReference type="NCBI Taxonomy" id="2856"/>
    <lineage>
        <taxon>Eukaryota</taxon>
        <taxon>Sar</taxon>
        <taxon>Stramenopiles</taxon>
        <taxon>Ochrophyta</taxon>
        <taxon>Bacillariophyta</taxon>
        <taxon>Bacillariophyceae</taxon>
        <taxon>Bacillariophycidae</taxon>
        <taxon>Bacillariales</taxon>
        <taxon>Bacillariaceae</taxon>
        <taxon>Cylindrotheca</taxon>
    </lineage>
</organism>
<keyword evidence="1" id="KW-0732">Signal</keyword>
<reference evidence="3" key="1">
    <citation type="submission" date="2023-08" db="EMBL/GenBank/DDBJ databases">
        <authorList>
            <person name="Audoor S."/>
            <person name="Bilcke G."/>
        </authorList>
    </citation>
    <scope>NUCLEOTIDE SEQUENCE</scope>
</reference>
<comment type="caution">
    <text evidence="3">The sequence shown here is derived from an EMBL/GenBank/DDBJ whole genome shotgun (WGS) entry which is preliminary data.</text>
</comment>
<dbReference type="EMBL" id="CAKOGP040002202">
    <property type="protein sequence ID" value="CAJ1965081.1"/>
    <property type="molecule type" value="Genomic_DNA"/>
</dbReference>
<gene>
    <name evidence="3" type="ORF">CYCCA115_LOCUS20938</name>
</gene>
<evidence type="ECO:0000259" key="2">
    <source>
        <dbReference type="Pfam" id="PF05548"/>
    </source>
</evidence>
<dbReference type="InterPro" id="IPR008752">
    <property type="entry name" value="Peptidase_M11"/>
</dbReference>
<proteinExistence type="predicted"/>
<dbReference type="SUPFAM" id="SSF55486">
    <property type="entry name" value="Metalloproteases ('zincins'), catalytic domain"/>
    <property type="match status" value="1"/>
</dbReference>